<keyword evidence="10" id="KW-1185">Reference proteome</keyword>
<feature type="transmembrane region" description="Helical" evidence="7">
    <location>
        <begin position="315"/>
        <end position="343"/>
    </location>
</feature>
<evidence type="ECO:0000256" key="6">
    <source>
        <dbReference type="ARBA" id="ARBA00023136"/>
    </source>
</evidence>
<comment type="function">
    <text evidence="7">Part of the tripartite ATP-independent periplasmic (TRAP) transport system.</text>
</comment>
<dbReference type="AlphaFoldDB" id="A0A317MYJ5"/>
<sequence>MSLALFLGVLLAAMALGMPVAFALLLAAVALMAQLDFFDAQLVAQNMIAGADSFPLMAVPFFLLAGELMNAGGLARRIVALAVACVGHIRGGLGFVTIAAAVVLASLSGSALADTAMLAALLVPMMRTHGYPPAPAAGLVAAGGIIAPVIPPSMPLIILGVSTHLSISQLFLAGLAPGLLMGLALVLCWRWLARDLPVAPLPRTPSRQRLRMLADAAWALALPVIILGGLRGGVFTPTEAAVIAAVYALAVSLLVYRELNPAQLYGVFVRAAKTTALVMFLCAAAQVSSYMITLAELPQQLGDNLAPLLASPRLLMTAIVLLLLAVGMVMDLTPTILILAPVLLPLAQRAGIDPVYFGVMFVLVGSIGLITPPVGTVLNVAAGVARVSLSDTVRGVAPFLLAYGVVLALLVAFPQLITTPARWLH</sequence>
<dbReference type="PIRSF" id="PIRSF006066">
    <property type="entry name" value="HI0050"/>
    <property type="match status" value="1"/>
</dbReference>
<evidence type="ECO:0000256" key="4">
    <source>
        <dbReference type="ARBA" id="ARBA00022692"/>
    </source>
</evidence>
<feature type="transmembrane region" description="Helical" evidence="7">
    <location>
        <begin position="48"/>
        <end position="66"/>
    </location>
</feature>
<evidence type="ECO:0000259" key="8">
    <source>
        <dbReference type="Pfam" id="PF06808"/>
    </source>
</evidence>
<evidence type="ECO:0000256" key="2">
    <source>
        <dbReference type="ARBA" id="ARBA00022475"/>
    </source>
</evidence>
<dbReference type="Proteomes" id="UP000246569">
    <property type="component" value="Unassembled WGS sequence"/>
</dbReference>
<keyword evidence="2" id="KW-1003">Cell membrane</keyword>
<feature type="transmembrane region" description="Helical" evidence="7">
    <location>
        <begin position="276"/>
        <end position="295"/>
    </location>
</feature>
<feature type="domain" description="TRAP C4-dicarboxylate transport system permease DctM subunit" evidence="8">
    <location>
        <begin position="7"/>
        <end position="416"/>
    </location>
</feature>
<comment type="subcellular location">
    <subcellularLocation>
        <location evidence="1 7">Cell inner membrane</location>
        <topology evidence="1 7">Multi-pass membrane protein</topology>
    </subcellularLocation>
</comment>
<keyword evidence="7" id="KW-0813">Transport</keyword>
<feature type="transmembrane region" description="Helical" evidence="7">
    <location>
        <begin position="104"/>
        <end position="124"/>
    </location>
</feature>
<accession>A0A317MYJ5</accession>
<dbReference type="InterPro" id="IPR010656">
    <property type="entry name" value="DctM"/>
</dbReference>
<evidence type="ECO:0000313" key="9">
    <source>
        <dbReference type="EMBL" id="PWV64418.1"/>
    </source>
</evidence>
<evidence type="ECO:0000256" key="5">
    <source>
        <dbReference type="ARBA" id="ARBA00022989"/>
    </source>
</evidence>
<feature type="transmembrane region" description="Helical" evidence="7">
    <location>
        <begin position="355"/>
        <end position="375"/>
    </location>
</feature>
<dbReference type="RefSeq" id="WP_110017086.1">
    <property type="nucleotide sequence ID" value="NZ_QGTJ01000002.1"/>
</dbReference>
<name>A0A317MYJ5_9GAMM</name>
<reference evidence="9 10" key="1">
    <citation type="submission" date="2018-05" db="EMBL/GenBank/DDBJ databases">
        <title>Genomic Encyclopedia of Type Strains, Phase IV (KMG-IV): sequencing the most valuable type-strain genomes for metagenomic binning, comparative biology and taxonomic classification.</title>
        <authorList>
            <person name="Goeker M."/>
        </authorList>
    </citation>
    <scope>NUCLEOTIDE SEQUENCE [LARGE SCALE GENOMIC DNA]</scope>
    <source>
        <strain evidence="9 10">DSM 23606</strain>
    </source>
</reference>
<dbReference type="Pfam" id="PF06808">
    <property type="entry name" value="DctM"/>
    <property type="match status" value="1"/>
</dbReference>
<dbReference type="OrthoDB" id="8627919at2"/>
<evidence type="ECO:0000313" key="10">
    <source>
        <dbReference type="Proteomes" id="UP000246569"/>
    </source>
</evidence>
<evidence type="ECO:0000256" key="1">
    <source>
        <dbReference type="ARBA" id="ARBA00004429"/>
    </source>
</evidence>
<protein>
    <recommendedName>
        <fullName evidence="7">TRAP transporter large permease protein</fullName>
    </recommendedName>
</protein>
<feature type="transmembrane region" description="Helical" evidence="7">
    <location>
        <begin position="213"/>
        <end position="234"/>
    </location>
</feature>
<comment type="similarity">
    <text evidence="7">Belongs to the TRAP transporter large permease family.</text>
</comment>
<feature type="transmembrane region" description="Helical" evidence="7">
    <location>
        <begin position="170"/>
        <end position="192"/>
    </location>
</feature>
<feature type="transmembrane region" description="Helical" evidence="7">
    <location>
        <begin position="395"/>
        <end position="417"/>
    </location>
</feature>
<dbReference type="NCBIfam" id="TIGR00786">
    <property type="entry name" value="dctM"/>
    <property type="match status" value="1"/>
</dbReference>
<evidence type="ECO:0000256" key="3">
    <source>
        <dbReference type="ARBA" id="ARBA00022519"/>
    </source>
</evidence>
<organism evidence="9 10">
    <name type="scientific">Plasticicumulans acidivorans</name>
    <dbReference type="NCBI Taxonomy" id="886464"/>
    <lineage>
        <taxon>Bacteria</taxon>
        <taxon>Pseudomonadati</taxon>
        <taxon>Pseudomonadota</taxon>
        <taxon>Gammaproteobacteria</taxon>
        <taxon>Candidatus Competibacteraceae</taxon>
        <taxon>Plasticicumulans</taxon>
    </lineage>
</organism>
<keyword evidence="6 7" id="KW-0472">Membrane</keyword>
<keyword evidence="5 7" id="KW-1133">Transmembrane helix</keyword>
<comment type="caution">
    <text evidence="9">The sequence shown here is derived from an EMBL/GenBank/DDBJ whole genome shotgun (WGS) entry which is preliminary data.</text>
</comment>
<dbReference type="GO" id="GO:0022857">
    <property type="term" value="F:transmembrane transporter activity"/>
    <property type="evidence" value="ECO:0007669"/>
    <property type="project" value="UniProtKB-UniRule"/>
</dbReference>
<feature type="transmembrane region" description="Helical" evidence="7">
    <location>
        <begin position="240"/>
        <end position="256"/>
    </location>
</feature>
<gene>
    <name evidence="9" type="ORF">C7443_10267</name>
</gene>
<keyword evidence="3 7" id="KW-0997">Cell inner membrane</keyword>
<feature type="transmembrane region" description="Helical" evidence="7">
    <location>
        <begin position="78"/>
        <end position="98"/>
    </location>
</feature>
<dbReference type="PANTHER" id="PTHR33362:SF4">
    <property type="entry name" value="2,3-DIKETO-L-GULONATE TRAP TRANSPORTER LARGE PERMEASE PROTEIN YIAN"/>
    <property type="match status" value="1"/>
</dbReference>
<dbReference type="EMBL" id="QGTJ01000002">
    <property type="protein sequence ID" value="PWV64418.1"/>
    <property type="molecule type" value="Genomic_DNA"/>
</dbReference>
<evidence type="ECO:0000256" key="7">
    <source>
        <dbReference type="RuleBase" id="RU369079"/>
    </source>
</evidence>
<dbReference type="GO" id="GO:0005886">
    <property type="term" value="C:plasma membrane"/>
    <property type="evidence" value="ECO:0007669"/>
    <property type="project" value="UniProtKB-SubCell"/>
</dbReference>
<dbReference type="InterPro" id="IPR004681">
    <property type="entry name" value="TRAP_DctM"/>
</dbReference>
<keyword evidence="4 7" id="KW-0812">Transmembrane</keyword>
<dbReference type="PANTHER" id="PTHR33362">
    <property type="entry name" value="SIALIC ACID TRAP TRANSPORTER PERMEASE PROTEIN SIAT-RELATED"/>
    <property type="match status" value="1"/>
</dbReference>
<proteinExistence type="inferred from homology"/>
<comment type="subunit">
    <text evidence="7">The complex comprises the extracytoplasmic solute receptor protein and the two transmembrane proteins.</text>
</comment>
<feature type="transmembrane region" description="Helical" evidence="7">
    <location>
        <begin position="136"/>
        <end position="158"/>
    </location>
</feature>